<evidence type="ECO:0000313" key="4">
    <source>
        <dbReference type="EMBL" id="MFC5750198.1"/>
    </source>
</evidence>
<evidence type="ECO:0000313" key="5">
    <source>
        <dbReference type="Proteomes" id="UP001596074"/>
    </source>
</evidence>
<evidence type="ECO:0000259" key="3">
    <source>
        <dbReference type="Pfam" id="PF01757"/>
    </source>
</evidence>
<keyword evidence="4" id="KW-0012">Acyltransferase</keyword>
<proteinExistence type="predicted"/>
<feature type="transmembrane region" description="Helical" evidence="2">
    <location>
        <begin position="236"/>
        <end position="257"/>
    </location>
</feature>
<organism evidence="4 5">
    <name type="scientific">Actinomadura rugatobispora</name>
    <dbReference type="NCBI Taxonomy" id="1994"/>
    <lineage>
        <taxon>Bacteria</taxon>
        <taxon>Bacillati</taxon>
        <taxon>Actinomycetota</taxon>
        <taxon>Actinomycetes</taxon>
        <taxon>Streptosporangiales</taxon>
        <taxon>Thermomonosporaceae</taxon>
        <taxon>Actinomadura</taxon>
    </lineage>
</organism>
<feature type="transmembrane region" description="Helical" evidence="2">
    <location>
        <begin position="180"/>
        <end position="200"/>
    </location>
</feature>
<feature type="region of interest" description="Disordered" evidence="1">
    <location>
        <begin position="1"/>
        <end position="25"/>
    </location>
</feature>
<feature type="domain" description="Acyltransferase 3" evidence="3">
    <location>
        <begin position="32"/>
        <end position="373"/>
    </location>
</feature>
<dbReference type="RefSeq" id="WP_378285934.1">
    <property type="nucleotide sequence ID" value="NZ_JBHSON010000051.1"/>
</dbReference>
<evidence type="ECO:0000256" key="2">
    <source>
        <dbReference type="SAM" id="Phobius"/>
    </source>
</evidence>
<feature type="transmembrane region" description="Helical" evidence="2">
    <location>
        <begin position="117"/>
        <end position="140"/>
    </location>
</feature>
<feature type="transmembrane region" description="Helical" evidence="2">
    <location>
        <begin position="306"/>
        <end position="324"/>
    </location>
</feature>
<reference evidence="5" key="1">
    <citation type="journal article" date="2019" name="Int. J. Syst. Evol. Microbiol.">
        <title>The Global Catalogue of Microorganisms (GCM) 10K type strain sequencing project: providing services to taxonomists for standard genome sequencing and annotation.</title>
        <authorList>
            <consortium name="The Broad Institute Genomics Platform"/>
            <consortium name="The Broad Institute Genome Sequencing Center for Infectious Disease"/>
            <person name="Wu L."/>
            <person name="Ma J."/>
        </authorList>
    </citation>
    <scope>NUCLEOTIDE SEQUENCE [LARGE SCALE GENOMIC DNA]</scope>
    <source>
        <strain evidence="5">KCTC 42087</strain>
    </source>
</reference>
<dbReference type="InterPro" id="IPR002656">
    <property type="entry name" value="Acyl_transf_3_dom"/>
</dbReference>
<evidence type="ECO:0000256" key="1">
    <source>
        <dbReference type="SAM" id="MobiDB-lite"/>
    </source>
</evidence>
<dbReference type="GO" id="GO:0016746">
    <property type="term" value="F:acyltransferase activity"/>
    <property type="evidence" value="ECO:0007669"/>
    <property type="project" value="UniProtKB-KW"/>
</dbReference>
<keyword evidence="4" id="KW-0808">Transferase</keyword>
<protein>
    <submittedName>
        <fullName evidence="4">Acyltransferase</fullName>
        <ecNumber evidence="4">2.3.1.-</ecNumber>
    </submittedName>
</protein>
<feature type="transmembrane region" description="Helical" evidence="2">
    <location>
        <begin position="355"/>
        <end position="376"/>
    </location>
</feature>
<dbReference type="EC" id="2.3.1.-" evidence="4"/>
<keyword evidence="2" id="KW-1133">Transmembrane helix</keyword>
<feature type="transmembrane region" description="Helical" evidence="2">
    <location>
        <begin position="206"/>
        <end position="224"/>
    </location>
</feature>
<name>A0ABW1A6N1_9ACTN</name>
<sequence>MLETRKPPSGTGPRPGPVARINAATPPGRDRAVDALRAFAILGVVLGHWLVTAFVAAGDGTELRVTSPLSAMPAFTPISWVLQTLAVFFLVGGYTAGKGYRPGEPWAPWARRRTARLLRPVPVLLLAWVPATAGLLWAGFTGDTARVLVKLVLSPLWFLLVYGALTALAPLIVTAYRRAGVWGAAVPVAATAAIDVARFGLDGPAWLGWGTLLTGWLVPFYLGVAWADGALGSRRAAASLLAGGAAATAALILFAGYPASMVGVPGAEVSNLNPPTLAAVAFGLAQTGLALLVRDRLEGWMRRPRAWAAVAVANLSAMTVFLWHQTAMMSVTVGAFLLAGALPGLHSRPDHSGWAFGRLCWLPAFAAALAVLWAAARRFERPRR</sequence>
<comment type="caution">
    <text evidence="4">The sequence shown here is derived from an EMBL/GenBank/DDBJ whole genome shotgun (WGS) entry which is preliminary data.</text>
</comment>
<dbReference type="EMBL" id="JBHSON010000051">
    <property type="protein sequence ID" value="MFC5750198.1"/>
    <property type="molecule type" value="Genomic_DNA"/>
</dbReference>
<dbReference type="Proteomes" id="UP001596074">
    <property type="component" value="Unassembled WGS sequence"/>
</dbReference>
<gene>
    <name evidence="4" type="ORF">ACFPZN_31625</name>
</gene>
<feature type="transmembrane region" description="Helical" evidence="2">
    <location>
        <begin position="38"/>
        <end position="58"/>
    </location>
</feature>
<feature type="transmembrane region" description="Helical" evidence="2">
    <location>
        <begin position="152"/>
        <end position="173"/>
    </location>
</feature>
<keyword evidence="5" id="KW-1185">Reference proteome</keyword>
<feature type="transmembrane region" description="Helical" evidence="2">
    <location>
        <begin position="78"/>
        <end position="96"/>
    </location>
</feature>
<dbReference type="Pfam" id="PF01757">
    <property type="entry name" value="Acyl_transf_3"/>
    <property type="match status" value="1"/>
</dbReference>
<keyword evidence="2" id="KW-0812">Transmembrane</keyword>
<keyword evidence="2" id="KW-0472">Membrane</keyword>
<feature type="transmembrane region" description="Helical" evidence="2">
    <location>
        <begin position="277"/>
        <end position="294"/>
    </location>
</feature>
<accession>A0ABW1A6N1</accession>